<dbReference type="Proteomes" id="UP000249169">
    <property type="component" value="Unassembled WGS sequence"/>
</dbReference>
<sequence>MSSKEELIKRLNTAMAWELAGVIQYMQAAVMVTGYEREIFREFFHESSEEARDHAEALGEKIAVLGGIPTVEPATIRQAADVQGMLEAALALEEDALQAWEAAHEVAGAANNGTLYWIEEHVAEEQDHVDHLRKLTGKVTFAAGDIKKGKGTTA</sequence>
<evidence type="ECO:0000313" key="4">
    <source>
        <dbReference type="EMBL" id="RAL22868.1"/>
    </source>
</evidence>
<dbReference type="GO" id="GO:0020037">
    <property type="term" value="F:heme binding"/>
    <property type="evidence" value="ECO:0007669"/>
    <property type="project" value="TreeGrafter"/>
</dbReference>
<evidence type="ECO:0000259" key="3">
    <source>
        <dbReference type="PROSITE" id="PS50905"/>
    </source>
</evidence>
<dbReference type="RefSeq" id="WP_111729396.1">
    <property type="nucleotide sequence ID" value="NZ_QHKO01000003.1"/>
</dbReference>
<dbReference type="Gene3D" id="1.20.1260.10">
    <property type="match status" value="1"/>
</dbReference>
<feature type="domain" description="Ferritin-like diiron" evidence="3">
    <location>
        <begin position="1"/>
        <end position="143"/>
    </location>
</feature>
<dbReference type="InterPro" id="IPR009040">
    <property type="entry name" value="Ferritin-like_diiron"/>
</dbReference>
<dbReference type="GO" id="GO:0006879">
    <property type="term" value="P:intracellular iron ion homeostasis"/>
    <property type="evidence" value="ECO:0007669"/>
    <property type="project" value="UniProtKB-KW"/>
</dbReference>
<keyword evidence="1" id="KW-0409">Iron storage</keyword>
<evidence type="ECO:0000256" key="2">
    <source>
        <dbReference type="ARBA" id="ARBA00023004"/>
    </source>
</evidence>
<keyword evidence="2" id="KW-0408">Iron</keyword>
<dbReference type="InterPro" id="IPR008331">
    <property type="entry name" value="Ferritin_DPS_dom"/>
</dbReference>
<comment type="caution">
    <text evidence="4">The sequence shown here is derived from an EMBL/GenBank/DDBJ whole genome shotgun (WGS) entry which is preliminary data.</text>
</comment>
<gene>
    <name evidence="4" type="ORF">DL240_08220</name>
</gene>
<accession>A0A328C7S8</accession>
<proteinExistence type="predicted"/>
<dbReference type="OrthoDB" id="5508922at2"/>
<dbReference type="GO" id="GO:0005829">
    <property type="term" value="C:cytosol"/>
    <property type="evidence" value="ECO:0007669"/>
    <property type="project" value="TreeGrafter"/>
</dbReference>
<evidence type="ECO:0000256" key="1">
    <source>
        <dbReference type="ARBA" id="ARBA00022434"/>
    </source>
</evidence>
<keyword evidence="5" id="KW-1185">Reference proteome</keyword>
<name>A0A328C7S8_9DELT</name>
<dbReference type="PROSITE" id="PS50905">
    <property type="entry name" value="FERRITIN_LIKE"/>
    <property type="match status" value="1"/>
</dbReference>
<dbReference type="InterPro" id="IPR012347">
    <property type="entry name" value="Ferritin-like"/>
</dbReference>
<protein>
    <recommendedName>
        <fullName evidence="3">Ferritin-like diiron domain-containing protein</fullName>
    </recommendedName>
</protein>
<dbReference type="PANTHER" id="PTHR30295:SF0">
    <property type="entry name" value="BACTERIOFERRITIN"/>
    <property type="match status" value="1"/>
</dbReference>
<reference evidence="4 5" key="1">
    <citation type="submission" date="2018-05" db="EMBL/GenBank/DDBJ databases">
        <title>Lujinxingia marina gen. nov. sp. nov., a new facultative anaerobic member of the class Deltaproteobacteria, and proposal of Lujinxingaceae fam. nov.</title>
        <authorList>
            <person name="Li C.-M."/>
        </authorList>
    </citation>
    <scope>NUCLEOTIDE SEQUENCE [LARGE SCALE GENOMIC DNA]</scope>
    <source>
        <strain evidence="4 5">B210</strain>
    </source>
</reference>
<dbReference type="Pfam" id="PF00210">
    <property type="entry name" value="Ferritin"/>
    <property type="match status" value="1"/>
</dbReference>
<dbReference type="AlphaFoldDB" id="A0A328C7S8"/>
<dbReference type="GO" id="GO:0004322">
    <property type="term" value="F:ferroxidase activity"/>
    <property type="evidence" value="ECO:0007669"/>
    <property type="project" value="TreeGrafter"/>
</dbReference>
<dbReference type="GO" id="GO:0008199">
    <property type="term" value="F:ferric iron binding"/>
    <property type="evidence" value="ECO:0007669"/>
    <property type="project" value="InterPro"/>
</dbReference>
<dbReference type="EMBL" id="QHKO01000003">
    <property type="protein sequence ID" value="RAL22868.1"/>
    <property type="molecule type" value="Genomic_DNA"/>
</dbReference>
<dbReference type="InterPro" id="IPR009078">
    <property type="entry name" value="Ferritin-like_SF"/>
</dbReference>
<evidence type="ECO:0000313" key="5">
    <source>
        <dbReference type="Proteomes" id="UP000249169"/>
    </source>
</evidence>
<dbReference type="SUPFAM" id="SSF47240">
    <property type="entry name" value="Ferritin-like"/>
    <property type="match status" value="1"/>
</dbReference>
<organism evidence="4 5">
    <name type="scientific">Lujinxingia litoralis</name>
    <dbReference type="NCBI Taxonomy" id="2211119"/>
    <lineage>
        <taxon>Bacteria</taxon>
        <taxon>Deltaproteobacteria</taxon>
        <taxon>Bradymonadales</taxon>
        <taxon>Lujinxingiaceae</taxon>
        <taxon>Lujinxingia</taxon>
    </lineage>
</organism>
<dbReference type="PANTHER" id="PTHR30295">
    <property type="entry name" value="BACTERIOFERRITIN"/>
    <property type="match status" value="1"/>
</dbReference>